<dbReference type="RefSeq" id="WP_013459272.1">
    <property type="nucleotide sequence ID" value="NC_014762.1"/>
</dbReference>
<name>E4TZI7_SULKY</name>
<dbReference type="eggNOG" id="COG0726">
    <property type="taxonomic scope" value="Bacteria"/>
</dbReference>
<organism evidence="3 4">
    <name type="scientific">Sulfuricurvum kujiense (strain ATCC BAA-921 / DSM 16994 / JCM 11577 / YK-1)</name>
    <dbReference type="NCBI Taxonomy" id="709032"/>
    <lineage>
        <taxon>Bacteria</taxon>
        <taxon>Pseudomonadati</taxon>
        <taxon>Campylobacterota</taxon>
        <taxon>Epsilonproteobacteria</taxon>
        <taxon>Campylobacterales</taxon>
        <taxon>Sulfurimonadaceae</taxon>
        <taxon>Sulfuricurvum</taxon>
    </lineage>
</organism>
<feature type="domain" description="NodB homology" evidence="2">
    <location>
        <begin position="40"/>
        <end position="247"/>
    </location>
</feature>
<dbReference type="EMBL" id="CP002355">
    <property type="protein sequence ID" value="ADR33075.1"/>
    <property type="molecule type" value="Genomic_DNA"/>
</dbReference>
<dbReference type="InterPro" id="IPR050248">
    <property type="entry name" value="Polysacc_deacetylase_ArnD"/>
</dbReference>
<evidence type="ECO:0000313" key="3">
    <source>
        <dbReference type="EMBL" id="ADR33075.1"/>
    </source>
</evidence>
<evidence type="ECO:0000256" key="1">
    <source>
        <dbReference type="SAM" id="SignalP"/>
    </source>
</evidence>
<gene>
    <name evidence="3" type="ordered locus">Sulku_0408</name>
</gene>
<evidence type="ECO:0000259" key="2">
    <source>
        <dbReference type="PROSITE" id="PS51677"/>
    </source>
</evidence>
<dbReference type="Pfam" id="PF01522">
    <property type="entry name" value="Polysacc_deac_1"/>
    <property type="match status" value="1"/>
</dbReference>
<dbReference type="STRING" id="709032.Sulku_0408"/>
<proteinExistence type="predicted"/>
<dbReference type="GO" id="GO:0016810">
    <property type="term" value="F:hydrolase activity, acting on carbon-nitrogen (but not peptide) bonds"/>
    <property type="evidence" value="ECO:0007669"/>
    <property type="project" value="InterPro"/>
</dbReference>
<dbReference type="GO" id="GO:0005975">
    <property type="term" value="P:carbohydrate metabolic process"/>
    <property type="evidence" value="ECO:0007669"/>
    <property type="project" value="InterPro"/>
</dbReference>
<reference evidence="3 4" key="1">
    <citation type="journal article" date="2012" name="Stand. Genomic Sci.">
        <title>Complete genome sequence of the sulfur compounds oxidizing chemolithoautotroph Sulfuricurvum kujiense type strain (YK-1(T)).</title>
        <authorList>
            <person name="Han C."/>
            <person name="Kotsyurbenko O."/>
            <person name="Chertkov O."/>
            <person name="Held B."/>
            <person name="Lapidus A."/>
            <person name="Nolan M."/>
            <person name="Lucas S."/>
            <person name="Hammon N."/>
            <person name="Deshpande S."/>
            <person name="Cheng J.F."/>
            <person name="Tapia R."/>
            <person name="Goodwin L.A."/>
            <person name="Pitluck S."/>
            <person name="Liolios K."/>
            <person name="Pagani I."/>
            <person name="Ivanova N."/>
            <person name="Mavromatis K."/>
            <person name="Mikhailova N."/>
            <person name="Pati A."/>
            <person name="Chen A."/>
            <person name="Palaniappan K."/>
            <person name="Land M."/>
            <person name="Hauser L."/>
            <person name="Chang Y.J."/>
            <person name="Jeffries C.D."/>
            <person name="Brambilla E.M."/>
            <person name="Rohde M."/>
            <person name="Spring S."/>
            <person name="Sikorski J."/>
            <person name="Goker M."/>
            <person name="Woyke T."/>
            <person name="Bristow J."/>
            <person name="Eisen J.A."/>
            <person name="Markowitz V."/>
            <person name="Hugenholtz P."/>
            <person name="Kyrpides N.C."/>
            <person name="Klenk H.P."/>
            <person name="Detter J.C."/>
        </authorList>
    </citation>
    <scope>NUCLEOTIDE SEQUENCE [LARGE SCALE GENOMIC DNA]</scope>
    <source>
        <strain evidence="4">ATCC BAA-921 / DSM 16994 / JCM 11577 / YK-1</strain>
    </source>
</reference>
<accession>E4TZI7</accession>
<evidence type="ECO:0000313" key="4">
    <source>
        <dbReference type="Proteomes" id="UP000008721"/>
    </source>
</evidence>
<dbReference type="PANTHER" id="PTHR10587">
    <property type="entry name" value="GLYCOSYL TRANSFERASE-RELATED"/>
    <property type="match status" value="1"/>
</dbReference>
<dbReference type="Gene3D" id="3.20.20.370">
    <property type="entry name" value="Glycoside hydrolase/deacetylase"/>
    <property type="match status" value="1"/>
</dbReference>
<dbReference type="PROSITE" id="PS51677">
    <property type="entry name" value="NODB"/>
    <property type="match status" value="1"/>
</dbReference>
<protein>
    <submittedName>
        <fullName evidence="3">Polysaccharide deacetylase</fullName>
    </submittedName>
</protein>
<dbReference type="PANTHER" id="PTHR10587:SF134">
    <property type="entry name" value="SECRETED PROTEIN"/>
    <property type="match status" value="1"/>
</dbReference>
<dbReference type="SUPFAM" id="SSF88713">
    <property type="entry name" value="Glycoside hydrolase/deacetylase"/>
    <property type="match status" value="1"/>
</dbReference>
<feature type="chain" id="PRO_5003190287" evidence="1">
    <location>
        <begin position="19"/>
        <end position="247"/>
    </location>
</feature>
<feature type="signal peptide" evidence="1">
    <location>
        <begin position="1"/>
        <end position="18"/>
    </location>
</feature>
<dbReference type="AlphaFoldDB" id="E4TZI7"/>
<dbReference type="CDD" id="cd10955">
    <property type="entry name" value="CE4_BH0857_like"/>
    <property type="match status" value="1"/>
</dbReference>
<dbReference type="HOGENOM" id="CLU_021264_4_0_7"/>
<keyword evidence="1" id="KW-0732">Signal</keyword>
<dbReference type="InterPro" id="IPR002509">
    <property type="entry name" value="NODB_dom"/>
</dbReference>
<dbReference type="InterPro" id="IPR011330">
    <property type="entry name" value="Glyco_hydro/deAcase_b/a-brl"/>
</dbReference>
<dbReference type="Proteomes" id="UP000008721">
    <property type="component" value="Chromosome"/>
</dbReference>
<sequence>MIKKLVILLLTTVLSLTADEPVQWGENVTGVVTTFKTSQKEVALTFDACGGSAKSSQFDAGLIDFLIENRIPATLFINSRWIQSNPETFMYLAANPLFEIANHGTAHRPLSVSGKSIYNIPGTASPEEVKHEINGNGDLIEKLTGRRPKFFRSGTAYYDELSVAIARQNGVEIAGFSILGDAGATFSAPKVVQQIESARSGDILIFHMNHPEGGTREGIMEGVVKLKAQGYSFVRLSDVKERLNHFP</sequence>
<keyword evidence="4" id="KW-1185">Reference proteome</keyword>
<dbReference type="KEGG" id="sku:Sulku_0408"/>